<dbReference type="EMBL" id="JYKN01002263">
    <property type="protein sequence ID" value="KKK17093.1"/>
    <property type="molecule type" value="Genomic_DNA"/>
</dbReference>
<feature type="region of interest" description="Disordered" evidence="5">
    <location>
        <begin position="1"/>
        <end position="179"/>
    </location>
</feature>
<keyword evidence="2 6" id="KW-0812">Transmembrane</keyword>
<keyword evidence="4 6" id="KW-0472">Membrane</keyword>
<sequence length="369" mass="40739">MSLTSRESKATYYTQDDSESASVISSYEQKQPFPPLPPDDLESPEDAPHNNHPEADDQDIASPLHGAGEAGDDADFHSHYYSLDQTFSDASTDSNDDQSPEDGIAMHHPFRQSSSSLHGPNAFAPPFYNRPPTPLPPSPSLTSLLRPPFSTTTSRPTTPDSSDVETPNDTEAAVAKSARRATTVPRASPKVPTYEYYGFVLYLASSLAFLIYILWSYLPSPFLHQLGIYYYPNRWWSLAIPSWLVMSIIYIYIALASYNTGYLTLPMNSVQNLVDEVANVAVIDGKGRRRPGGAAKMRPGATSFQIMGPQNRKVNWREIWGEGTDAVLDIPVGGVCEVLYGQERGDDDGICEEQSSTSGIRTAFRRRET</sequence>
<keyword evidence="9" id="KW-1185">Reference proteome</keyword>
<dbReference type="InterPro" id="IPR052263">
    <property type="entry name" value="GPI_Anchor_Biosynth"/>
</dbReference>
<evidence type="ECO:0000256" key="3">
    <source>
        <dbReference type="ARBA" id="ARBA00022989"/>
    </source>
</evidence>
<feature type="compositionally biased region" description="Basic and acidic residues" evidence="5">
    <location>
        <begin position="46"/>
        <end position="55"/>
    </location>
</feature>
<evidence type="ECO:0000256" key="1">
    <source>
        <dbReference type="ARBA" id="ARBA00004141"/>
    </source>
</evidence>
<evidence type="ECO:0000313" key="9">
    <source>
        <dbReference type="Proteomes" id="UP000034947"/>
    </source>
</evidence>
<feature type="domain" description="PIG-P" evidence="7">
    <location>
        <begin position="193"/>
        <end position="340"/>
    </location>
</feature>
<comment type="caution">
    <text evidence="8">The sequence shown here is derived from an EMBL/GenBank/DDBJ whole genome shotgun (WGS) entry which is preliminary data.</text>
</comment>
<dbReference type="AlphaFoldDB" id="A0A0F8UBW9"/>
<dbReference type="PANTHER" id="PTHR46346:SF1">
    <property type="entry name" value="PHOSPHATIDYLINOSITOL N-ACETYLGLUCOSAMINYLTRANSFERASE SUBUNIT P"/>
    <property type="match status" value="1"/>
</dbReference>
<feature type="compositionally biased region" description="Polar residues" evidence="5">
    <location>
        <begin position="1"/>
        <end position="29"/>
    </location>
</feature>
<dbReference type="VEuPathDB" id="FungiDB:P175DRAFT_0480055"/>
<evidence type="ECO:0000313" key="8">
    <source>
        <dbReference type="EMBL" id="KKK17093.1"/>
    </source>
</evidence>
<protein>
    <recommendedName>
        <fullName evidence="7">PIG-P domain-containing protein</fullName>
    </recommendedName>
</protein>
<feature type="region of interest" description="Disordered" evidence="5">
    <location>
        <begin position="348"/>
        <end position="369"/>
    </location>
</feature>
<feature type="compositionally biased region" description="Polar residues" evidence="5">
    <location>
        <begin position="83"/>
        <end position="93"/>
    </location>
</feature>
<proteinExistence type="predicted"/>
<dbReference type="GO" id="GO:0005783">
    <property type="term" value="C:endoplasmic reticulum"/>
    <property type="evidence" value="ECO:0007669"/>
    <property type="project" value="TreeGrafter"/>
</dbReference>
<accession>A0A0F8UBW9</accession>
<evidence type="ECO:0000256" key="6">
    <source>
        <dbReference type="SAM" id="Phobius"/>
    </source>
</evidence>
<dbReference type="GO" id="GO:0016020">
    <property type="term" value="C:membrane"/>
    <property type="evidence" value="ECO:0007669"/>
    <property type="project" value="UniProtKB-SubCell"/>
</dbReference>
<organism evidence="8 9">
    <name type="scientific">Aspergillus ochraceoroseus</name>
    <dbReference type="NCBI Taxonomy" id="138278"/>
    <lineage>
        <taxon>Eukaryota</taxon>
        <taxon>Fungi</taxon>
        <taxon>Dikarya</taxon>
        <taxon>Ascomycota</taxon>
        <taxon>Pezizomycotina</taxon>
        <taxon>Eurotiomycetes</taxon>
        <taxon>Eurotiomycetidae</taxon>
        <taxon>Eurotiales</taxon>
        <taxon>Aspergillaceae</taxon>
        <taxon>Aspergillus</taxon>
        <taxon>Aspergillus subgen. Nidulantes</taxon>
    </lineage>
</organism>
<dbReference type="Pfam" id="PF08510">
    <property type="entry name" value="PIG-P"/>
    <property type="match status" value="1"/>
</dbReference>
<gene>
    <name evidence="8" type="ORF">AOCH_001670</name>
</gene>
<feature type="compositionally biased region" description="Pro residues" evidence="5">
    <location>
        <begin position="128"/>
        <end position="139"/>
    </location>
</feature>
<evidence type="ECO:0000256" key="5">
    <source>
        <dbReference type="SAM" id="MobiDB-lite"/>
    </source>
</evidence>
<name>A0A0F8UBW9_9EURO</name>
<reference evidence="8 9" key="1">
    <citation type="submission" date="2015-02" db="EMBL/GenBank/DDBJ databases">
        <title>Draft Genome Sequences of Two Closely-Related Aflatoxigenic Aspergillus Species Obtained from the Cote d'Ivoire.</title>
        <authorList>
            <person name="Moore G.G."/>
            <person name="Beltz S.B."/>
            <person name="Mack B.M."/>
        </authorList>
    </citation>
    <scope>NUCLEOTIDE SEQUENCE [LARGE SCALE GENOMIC DNA]</scope>
    <source>
        <strain evidence="8 9">SRRC1432</strain>
    </source>
</reference>
<feature type="transmembrane region" description="Helical" evidence="6">
    <location>
        <begin position="196"/>
        <end position="215"/>
    </location>
</feature>
<feature type="compositionally biased region" description="Low complexity" evidence="5">
    <location>
        <begin position="140"/>
        <end position="161"/>
    </location>
</feature>
<dbReference type="GO" id="GO:0006506">
    <property type="term" value="P:GPI anchor biosynthetic process"/>
    <property type="evidence" value="ECO:0007669"/>
    <property type="project" value="TreeGrafter"/>
</dbReference>
<evidence type="ECO:0000256" key="2">
    <source>
        <dbReference type="ARBA" id="ARBA00022692"/>
    </source>
</evidence>
<dbReference type="OrthoDB" id="690928at2759"/>
<evidence type="ECO:0000259" key="7">
    <source>
        <dbReference type="Pfam" id="PF08510"/>
    </source>
</evidence>
<feature type="transmembrane region" description="Helical" evidence="6">
    <location>
        <begin position="235"/>
        <end position="258"/>
    </location>
</feature>
<dbReference type="InterPro" id="IPR013717">
    <property type="entry name" value="PIG-P"/>
</dbReference>
<dbReference type="PANTHER" id="PTHR46346">
    <property type="entry name" value="PHOSPHATIDYLINOSITOL N-ACETYLGLUCOSAMINYLTRANSFERASE SUBUNIT P"/>
    <property type="match status" value="1"/>
</dbReference>
<keyword evidence="3 6" id="KW-1133">Transmembrane helix</keyword>
<evidence type="ECO:0000256" key="4">
    <source>
        <dbReference type="ARBA" id="ARBA00023136"/>
    </source>
</evidence>
<comment type="subcellular location">
    <subcellularLocation>
        <location evidence="1">Membrane</location>
        <topology evidence="1">Multi-pass membrane protein</topology>
    </subcellularLocation>
</comment>
<dbReference type="Proteomes" id="UP000034947">
    <property type="component" value="Unassembled WGS sequence"/>
</dbReference>